<evidence type="ECO:0000313" key="10">
    <source>
        <dbReference type="Proteomes" id="UP000284416"/>
    </source>
</evidence>
<comment type="subcellular location">
    <subcellularLocation>
        <location evidence="1">Membrane</location>
        <topology evidence="1">Multi-pass membrane protein</topology>
    </subcellularLocation>
</comment>
<dbReference type="Pfam" id="PF02133">
    <property type="entry name" value="Transp_cyt_pur"/>
    <property type="match status" value="1"/>
</dbReference>
<evidence type="ECO:0000256" key="4">
    <source>
        <dbReference type="ARBA" id="ARBA00022692"/>
    </source>
</evidence>
<feature type="transmembrane region" description="Helical" evidence="8">
    <location>
        <begin position="163"/>
        <end position="180"/>
    </location>
</feature>
<evidence type="ECO:0000256" key="3">
    <source>
        <dbReference type="ARBA" id="ARBA00022448"/>
    </source>
</evidence>
<dbReference type="AlphaFoldDB" id="A0A417YYX9"/>
<dbReference type="PIRSF" id="PIRSF002744">
    <property type="entry name" value="Pur-cyt_permease"/>
    <property type="match status" value="1"/>
</dbReference>
<feature type="transmembrane region" description="Helical" evidence="8">
    <location>
        <begin position="21"/>
        <end position="42"/>
    </location>
</feature>
<feature type="transmembrane region" description="Helical" evidence="8">
    <location>
        <begin position="234"/>
        <end position="257"/>
    </location>
</feature>
<feature type="transmembrane region" description="Helical" evidence="8">
    <location>
        <begin position="91"/>
        <end position="109"/>
    </location>
</feature>
<gene>
    <name evidence="9" type="ORF">D1B31_04465</name>
</gene>
<comment type="similarity">
    <text evidence="2 7">Belongs to the purine-cytosine permease (2.A.39) family.</text>
</comment>
<evidence type="ECO:0000256" key="5">
    <source>
        <dbReference type="ARBA" id="ARBA00022989"/>
    </source>
</evidence>
<feature type="transmembrane region" description="Helical" evidence="8">
    <location>
        <begin position="283"/>
        <end position="302"/>
    </location>
</feature>
<feature type="transmembrane region" description="Helical" evidence="8">
    <location>
        <begin position="347"/>
        <end position="370"/>
    </location>
</feature>
<dbReference type="EMBL" id="QWEG01000002">
    <property type="protein sequence ID" value="RHW42835.1"/>
    <property type="molecule type" value="Genomic_DNA"/>
</dbReference>
<dbReference type="RefSeq" id="WP_118919531.1">
    <property type="nucleotide sequence ID" value="NZ_QWEG01000002.1"/>
</dbReference>
<feature type="transmembrane region" description="Helical" evidence="8">
    <location>
        <begin position="322"/>
        <end position="341"/>
    </location>
</feature>
<protein>
    <submittedName>
        <fullName evidence="9">Allantoin permease</fullName>
    </submittedName>
</protein>
<keyword evidence="5 8" id="KW-1133">Transmembrane helix</keyword>
<dbReference type="PANTHER" id="PTHR31806:SF1">
    <property type="entry name" value="PURINE-CYTOSINE PERMEASE FCY2-RELATED"/>
    <property type="match status" value="1"/>
</dbReference>
<dbReference type="OrthoDB" id="9809167at2"/>
<dbReference type="Gene3D" id="1.10.4160.10">
    <property type="entry name" value="Hydantoin permease"/>
    <property type="match status" value="1"/>
</dbReference>
<dbReference type="Proteomes" id="UP000284416">
    <property type="component" value="Unassembled WGS sequence"/>
</dbReference>
<dbReference type="InterPro" id="IPR001248">
    <property type="entry name" value="Pur-cyt_permease"/>
</dbReference>
<evidence type="ECO:0000256" key="6">
    <source>
        <dbReference type="ARBA" id="ARBA00023136"/>
    </source>
</evidence>
<evidence type="ECO:0000313" key="9">
    <source>
        <dbReference type="EMBL" id="RHW42835.1"/>
    </source>
</evidence>
<feature type="transmembrane region" description="Helical" evidence="8">
    <location>
        <begin position="200"/>
        <end position="222"/>
    </location>
</feature>
<keyword evidence="3 7" id="KW-0813">Transport</keyword>
<accession>A0A417YYX9</accession>
<keyword evidence="4 8" id="KW-0812">Transmembrane</keyword>
<evidence type="ECO:0000256" key="8">
    <source>
        <dbReference type="SAM" id="Phobius"/>
    </source>
</evidence>
<proteinExistence type="inferred from homology"/>
<comment type="caution">
    <text evidence="9">The sequence shown here is derived from an EMBL/GenBank/DDBJ whole genome shotgun (WGS) entry which is preliminary data.</text>
</comment>
<feature type="transmembrane region" description="Helical" evidence="8">
    <location>
        <begin position="48"/>
        <end position="70"/>
    </location>
</feature>
<feature type="transmembrane region" description="Helical" evidence="8">
    <location>
        <begin position="121"/>
        <end position="151"/>
    </location>
</feature>
<keyword evidence="10" id="KW-1185">Reference proteome</keyword>
<feature type="transmembrane region" description="Helical" evidence="8">
    <location>
        <begin position="429"/>
        <end position="448"/>
    </location>
</feature>
<evidence type="ECO:0000256" key="1">
    <source>
        <dbReference type="ARBA" id="ARBA00004141"/>
    </source>
</evidence>
<dbReference type="GO" id="GO:0022857">
    <property type="term" value="F:transmembrane transporter activity"/>
    <property type="evidence" value="ECO:0007669"/>
    <property type="project" value="InterPro"/>
</dbReference>
<evidence type="ECO:0000256" key="7">
    <source>
        <dbReference type="PIRNR" id="PIRNR002744"/>
    </source>
</evidence>
<feature type="transmembrane region" description="Helical" evidence="8">
    <location>
        <begin position="390"/>
        <end position="409"/>
    </location>
</feature>
<keyword evidence="6 7" id="KW-0472">Membrane</keyword>
<evidence type="ECO:0000256" key="2">
    <source>
        <dbReference type="ARBA" id="ARBA00008974"/>
    </source>
</evidence>
<dbReference type="InterPro" id="IPR026030">
    <property type="entry name" value="Pur-cyt_permease_Fcy2/21/22"/>
</dbReference>
<name>A0A417YYX9_9BACI</name>
<dbReference type="GO" id="GO:0005886">
    <property type="term" value="C:plasma membrane"/>
    <property type="evidence" value="ECO:0007669"/>
    <property type="project" value="TreeGrafter"/>
</dbReference>
<reference evidence="9 10" key="1">
    <citation type="journal article" date="2017" name="Int. J. Syst. Evol. Microbiol.">
        <title>Bacillus notoginsengisoli sp. nov., a novel bacterium isolated from the rhizosphere of Panax notoginseng.</title>
        <authorList>
            <person name="Zhang M.Y."/>
            <person name="Cheng J."/>
            <person name="Cai Y."/>
            <person name="Zhang T.Y."/>
            <person name="Wu Y.Y."/>
            <person name="Manikprabhu D."/>
            <person name="Li W.J."/>
            <person name="Zhang Y.X."/>
        </authorList>
    </citation>
    <scope>NUCLEOTIDE SEQUENCE [LARGE SCALE GENOMIC DNA]</scope>
    <source>
        <strain evidence="9 10">JCM 30743</strain>
    </source>
</reference>
<dbReference type="PANTHER" id="PTHR31806">
    <property type="entry name" value="PURINE-CYTOSINE PERMEASE FCY2-RELATED"/>
    <property type="match status" value="1"/>
</dbReference>
<sequence length="462" mass="49239">MSQKHPDLIPESERVGQPKQLFWIWFALNIGIMGLVYGGIIVSYGLNFIQSVIAAFLGAASFALIGYLSLPGKLGKAPTFVLSRAPFGSKGNLIPAVLAWICLIGWLSVGNVPTGIFSINAIVTALGFEVTTTVQVIGLIGLAIAIMALSLVNQETLVKAQTIFTYIFGAMTVVILAILVPQTDWSALMNMPNGDWAGGVLPAISIIIAGSALSWAMCASDYSCYQSPQSSNKSIFWTTTIASSFPLFVIMFLGILMNATNPELISSADPIAALASQMPKWMVIPYFITALGGIIPPAVISLRSGRNALEATNIKLSDRASIIFHGAIMIVLPTYVLFINGDFLGSFQMFLGVVGIGLAAWTAVFVADYVILRKKQGYDPDIISGDKNIAVNKGNVTIWFVSVSVGLLFTSNPLFPAPFAKGIFDGNSLGVLLTFAVGLVLSWIYSLAQLKKQTAVEHGNAA</sequence>
<organism evidence="9 10">
    <name type="scientific">Neobacillus notoginsengisoli</name>
    <dbReference type="NCBI Taxonomy" id="1578198"/>
    <lineage>
        <taxon>Bacteria</taxon>
        <taxon>Bacillati</taxon>
        <taxon>Bacillota</taxon>
        <taxon>Bacilli</taxon>
        <taxon>Bacillales</taxon>
        <taxon>Bacillaceae</taxon>
        <taxon>Neobacillus</taxon>
    </lineage>
</organism>